<dbReference type="GO" id="GO:0022857">
    <property type="term" value="F:transmembrane transporter activity"/>
    <property type="evidence" value="ECO:0007669"/>
    <property type="project" value="TreeGrafter"/>
</dbReference>
<keyword evidence="4 5" id="KW-0472">Membrane</keyword>
<evidence type="ECO:0000256" key="1">
    <source>
        <dbReference type="ARBA" id="ARBA00004141"/>
    </source>
</evidence>
<dbReference type="PhylomeDB" id="B8MEN6"/>
<dbReference type="STRING" id="441959.B8MEN6"/>
<evidence type="ECO:0000313" key="7">
    <source>
        <dbReference type="Proteomes" id="UP000001745"/>
    </source>
</evidence>
<comment type="subcellular location">
    <subcellularLocation>
        <location evidence="1">Membrane</location>
        <topology evidence="1">Multi-pass membrane protein</topology>
    </subcellularLocation>
</comment>
<evidence type="ECO:0000256" key="3">
    <source>
        <dbReference type="ARBA" id="ARBA00022989"/>
    </source>
</evidence>
<sequence>MDLGYQDPIIMEEVAMKDASSSKQSHLFLFATNLDTFGRRPIYLITYSITPFHSAPLILRAVQSLGASSVPAVAYGGVADICIHAERGIHVRTDDGSGKSGYMYWTRISMRRSSGYHQIGNMGRVQASANAIFLIRWVALPFSSRKIRRWFCGWPLRHMPSITASKHPTPPYSRTFMASDELTIGLVYLPGGVGVVLGGYLNGRRLMDYNHAITEKKISQPIDPVSGNNDLDNFPIEKARARGCWTFNALLVDLFPSNPGTAAEASNITRCVLSAVAVAIMQPLVDAMGIGWFFSLLALISGGGGLAANFAITRFGTIWRGQRLAKTRR</sequence>
<dbReference type="RefSeq" id="XP_002484153.1">
    <property type="nucleotide sequence ID" value="XM_002484108.1"/>
</dbReference>
<evidence type="ECO:0000256" key="4">
    <source>
        <dbReference type="ARBA" id="ARBA00023136"/>
    </source>
</evidence>
<reference evidence="7" key="1">
    <citation type="journal article" date="2015" name="Genome Announc.">
        <title>Genome sequence of the AIDS-associated pathogen Penicillium marneffei (ATCC18224) and its near taxonomic relative Talaromyces stipitatus (ATCC10500).</title>
        <authorList>
            <person name="Nierman W.C."/>
            <person name="Fedorova-Abrams N.D."/>
            <person name="Andrianopoulos A."/>
        </authorList>
    </citation>
    <scope>NUCLEOTIDE SEQUENCE [LARGE SCALE GENOMIC DNA]</scope>
    <source>
        <strain evidence="7">ATCC 10500 / CBS 375.48 / QM 6759 / NRRL 1006</strain>
    </source>
</reference>
<keyword evidence="2 5" id="KW-0812">Transmembrane</keyword>
<organism evidence="6 7">
    <name type="scientific">Talaromyces stipitatus (strain ATCC 10500 / CBS 375.48 / QM 6759 / NRRL 1006)</name>
    <name type="common">Penicillium stipitatum</name>
    <dbReference type="NCBI Taxonomy" id="441959"/>
    <lineage>
        <taxon>Eukaryota</taxon>
        <taxon>Fungi</taxon>
        <taxon>Dikarya</taxon>
        <taxon>Ascomycota</taxon>
        <taxon>Pezizomycotina</taxon>
        <taxon>Eurotiomycetes</taxon>
        <taxon>Eurotiomycetidae</taxon>
        <taxon>Eurotiales</taxon>
        <taxon>Trichocomaceae</taxon>
        <taxon>Talaromyces</taxon>
        <taxon>Talaromyces sect. Talaromyces</taxon>
    </lineage>
</organism>
<dbReference type="HOGENOM" id="CLU_008455_8_4_1"/>
<dbReference type="GeneID" id="8108791"/>
<dbReference type="GO" id="GO:0005886">
    <property type="term" value="C:plasma membrane"/>
    <property type="evidence" value="ECO:0007669"/>
    <property type="project" value="TreeGrafter"/>
</dbReference>
<dbReference type="PANTHER" id="PTHR23502">
    <property type="entry name" value="MAJOR FACILITATOR SUPERFAMILY"/>
    <property type="match status" value="1"/>
</dbReference>
<evidence type="ECO:0000313" key="6">
    <source>
        <dbReference type="EMBL" id="EED16919.1"/>
    </source>
</evidence>
<dbReference type="PANTHER" id="PTHR23502:SF151">
    <property type="entry name" value="MAJOR FACILITATOR SUPERFAMILY (MFS) PROFILE DOMAIN-CONTAINING PROTEIN"/>
    <property type="match status" value="1"/>
</dbReference>
<gene>
    <name evidence="6" type="ORF">TSTA_019800</name>
</gene>
<name>B8MEN6_TALSN</name>
<keyword evidence="7" id="KW-1185">Reference proteome</keyword>
<feature type="transmembrane region" description="Helical" evidence="5">
    <location>
        <begin position="290"/>
        <end position="312"/>
    </location>
</feature>
<dbReference type="eggNOG" id="KOG0255">
    <property type="taxonomic scope" value="Eukaryota"/>
</dbReference>
<dbReference type="VEuPathDB" id="FungiDB:TSTA_019800"/>
<dbReference type="OrthoDB" id="2441642at2759"/>
<dbReference type="AlphaFoldDB" id="B8MEN6"/>
<evidence type="ECO:0000256" key="2">
    <source>
        <dbReference type="ARBA" id="ARBA00022692"/>
    </source>
</evidence>
<accession>B8MEN6</accession>
<dbReference type="EMBL" id="EQ962656">
    <property type="protein sequence ID" value="EED16919.1"/>
    <property type="molecule type" value="Genomic_DNA"/>
</dbReference>
<keyword evidence="3 5" id="KW-1133">Transmembrane helix</keyword>
<protein>
    <submittedName>
        <fullName evidence="6">Uncharacterized protein</fullName>
    </submittedName>
</protein>
<dbReference type="InParanoid" id="B8MEN6"/>
<proteinExistence type="predicted"/>
<dbReference type="Proteomes" id="UP000001745">
    <property type="component" value="Unassembled WGS sequence"/>
</dbReference>
<evidence type="ECO:0000256" key="5">
    <source>
        <dbReference type="SAM" id="Phobius"/>
    </source>
</evidence>